<dbReference type="HOGENOM" id="CLU_3079167_0_0_7"/>
<reference evidence="1 2" key="1">
    <citation type="submission" date="2012-10" db="EMBL/GenBank/DDBJ databases">
        <authorList>
            <person name="Genoscope - CEA"/>
        </authorList>
    </citation>
    <scope>NUCLEOTIDE SEQUENCE [LARGE SCALE GENOMIC DNA]</scope>
    <source>
        <strain evidence="2">AM13 / DSM 14728</strain>
    </source>
</reference>
<dbReference type="AlphaFoldDB" id="L0RFW7"/>
<dbReference type="Proteomes" id="UP000010808">
    <property type="component" value="Chromosome"/>
</dbReference>
<gene>
    <name evidence="1" type="ORF">DESAM_22169</name>
</gene>
<accession>L0RFW7</accession>
<proteinExistence type="predicted"/>
<name>L0RFW7_9BACT</name>
<sequence>MFLLFFVDVENEFQKQVGEVSAFVNKNILKKYGTFRVKVKSEYSVKGFRTEF</sequence>
<keyword evidence="2" id="KW-1185">Reference proteome</keyword>
<dbReference type="KEGG" id="dhy:DESAM_22169"/>
<protein>
    <submittedName>
        <fullName evidence="1">Uncharacterized protein</fullName>
    </submittedName>
</protein>
<dbReference type="PATRIC" id="fig|1121451.3.peg.2390"/>
<dbReference type="EMBL" id="FO203522">
    <property type="protein sequence ID" value="CCO24436.1"/>
    <property type="molecule type" value="Genomic_DNA"/>
</dbReference>
<dbReference type="STRING" id="1121451.DESAM_22169"/>
<organism evidence="1 2">
    <name type="scientific">Maridesulfovibrio hydrothermalis AM13 = DSM 14728</name>
    <dbReference type="NCBI Taxonomy" id="1121451"/>
    <lineage>
        <taxon>Bacteria</taxon>
        <taxon>Pseudomonadati</taxon>
        <taxon>Thermodesulfobacteriota</taxon>
        <taxon>Desulfovibrionia</taxon>
        <taxon>Desulfovibrionales</taxon>
        <taxon>Desulfovibrionaceae</taxon>
        <taxon>Maridesulfovibrio</taxon>
    </lineage>
</organism>
<evidence type="ECO:0000313" key="2">
    <source>
        <dbReference type="Proteomes" id="UP000010808"/>
    </source>
</evidence>
<evidence type="ECO:0000313" key="1">
    <source>
        <dbReference type="EMBL" id="CCO24436.1"/>
    </source>
</evidence>